<dbReference type="AlphaFoldDB" id="A0AAD8TQT3"/>
<dbReference type="Pfam" id="PF07676">
    <property type="entry name" value="PD40"/>
    <property type="match status" value="1"/>
</dbReference>
<dbReference type="InterPro" id="IPR011659">
    <property type="entry name" value="WD40"/>
</dbReference>
<dbReference type="InterPro" id="IPR011042">
    <property type="entry name" value="6-blade_b-propeller_TolB-like"/>
</dbReference>
<sequence length="211" mass="23125">MRDGRLYFVSAHEKPAVPFRSWAAVYATDLASKETVHVTPQGVVDMSPAVSASGELLAIASYGERPWAFDFQVLETEISPETLEPYGAKTRVTPPGVHCFTPAAAGSGRWIAVATRRKERAHRHIELFDLETERFTSVTSLLNPELHHYNPFFSPSGVRLGYHRFRGAGAPGDSAIPYLQPVAARWAPSACSACTASSRPSPRSTPCRRET</sequence>
<dbReference type="PANTHER" id="PTHR32161">
    <property type="entry name" value="DPP6 N-TERMINAL DOMAIN-LIKE PROTEIN"/>
    <property type="match status" value="1"/>
</dbReference>
<comment type="caution">
    <text evidence="1">The sequence shown here is derived from an EMBL/GenBank/DDBJ whole genome shotgun (WGS) entry which is preliminary data.</text>
</comment>
<evidence type="ECO:0000313" key="1">
    <source>
        <dbReference type="EMBL" id="KAK1686021.1"/>
    </source>
</evidence>
<dbReference type="Gene3D" id="2.120.10.30">
    <property type="entry name" value="TolB, C-terminal domain"/>
    <property type="match status" value="1"/>
</dbReference>
<keyword evidence="2" id="KW-1185">Reference proteome</keyword>
<proteinExistence type="predicted"/>
<dbReference type="SUPFAM" id="SSF69304">
    <property type="entry name" value="Tricorn protease N-terminal domain"/>
    <property type="match status" value="1"/>
</dbReference>
<name>A0AAD8TQT3_LOLMU</name>
<evidence type="ECO:0000313" key="2">
    <source>
        <dbReference type="Proteomes" id="UP001231189"/>
    </source>
</evidence>
<protein>
    <submittedName>
        <fullName evidence="1">Uncharacterized protein</fullName>
    </submittedName>
</protein>
<dbReference type="PANTHER" id="PTHR32161:SF9">
    <property type="entry name" value="TOLB PROTEIN-LIKE PROTEIN"/>
    <property type="match status" value="1"/>
</dbReference>
<organism evidence="1 2">
    <name type="scientific">Lolium multiflorum</name>
    <name type="common">Italian ryegrass</name>
    <name type="synonym">Lolium perenne subsp. multiflorum</name>
    <dbReference type="NCBI Taxonomy" id="4521"/>
    <lineage>
        <taxon>Eukaryota</taxon>
        <taxon>Viridiplantae</taxon>
        <taxon>Streptophyta</taxon>
        <taxon>Embryophyta</taxon>
        <taxon>Tracheophyta</taxon>
        <taxon>Spermatophyta</taxon>
        <taxon>Magnoliopsida</taxon>
        <taxon>Liliopsida</taxon>
        <taxon>Poales</taxon>
        <taxon>Poaceae</taxon>
        <taxon>BOP clade</taxon>
        <taxon>Pooideae</taxon>
        <taxon>Poodae</taxon>
        <taxon>Poeae</taxon>
        <taxon>Poeae Chloroplast Group 2 (Poeae type)</taxon>
        <taxon>Loliodinae</taxon>
        <taxon>Loliinae</taxon>
        <taxon>Lolium</taxon>
    </lineage>
</organism>
<reference evidence="1" key="1">
    <citation type="submission" date="2023-07" db="EMBL/GenBank/DDBJ databases">
        <title>A chromosome-level genome assembly of Lolium multiflorum.</title>
        <authorList>
            <person name="Chen Y."/>
            <person name="Copetti D."/>
            <person name="Kolliker R."/>
            <person name="Studer B."/>
        </authorList>
    </citation>
    <scope>NUCLEOTIDE SEQUENCE</scope>
    <source>
        <strain evidence="1">02402/16</strain>
        <tissue evidence="1">Leaf</tissue>
    </source>
</reference>
<gene>
    <name evidence="1" type="ORF">QYE76_046869</name>
</gene>
<dbReference type="EMBL" id="JAUUTY010000002">
    <property type="protein sequence ID" value="KAK1686021.1"/>
    <property type="molecule type" value="Genomic_DNA"/>
</dbReference>
<accession>A0AAD8TQT3</accession>
<dbReference type="Proteomes" id="UP001231189">
    <property type="component" value="Unassembled WGS sequence"/>
</dbReference>